<dbReference type="InterPro" id="IPR004562">
    <property type="entry name" value="LipoylTrfase_LipoateP_Ligase"/>
</dbReference>
<dbReference type="GO" id="GO:0005739">
    <property type="term" value="C:mitochondrion"/>
    <property type="evidence" value="ECO:0007669"/>
    <property type="project" value="TreeGrafter"/>
</dbReference>
<gene>
    <name evidence="6" type="ORF">PSTT_12115</name>
</gene>
<evidence type="ECO:0000313" key="6">
    <source>
        <dbReference type="EMBL" id="POW01967.1"/>
    </source>
</evidence>
<dbReference type="Pfam" id="PF21948">
    <property type="entry name" value="LplA-B_cat"/>
    <property type="match status" value="1"/>
</dbReference>
<evidence type="ECO:0000313" key="7">
    <source>
        <dbReference type="Proteomes" id="UP000239156"/>
    </source>
</evidence>
<sequence>FGRGRPGGGKHSLTLFLRCPYFPPGESDNKNQPTMTGLFRKSIISRSITTNRSSADPFIWSSSSLDPYLNLSIEEYLFRNVNVNNPILFMYRNRKSVIIGRNQNPWQETNLSELKRQDIRIVRRRSGGGTVYHDEGNTNYSIMMSRERFDRSTNTRIVSRAIQEMGIPKVDITDRYDVCVNNQKVQTSITQFIYLLDKELNDQLLGSQNIVDSKAVGSVRSPVTSLIKNSPPNDTQKEVNHVQFMNTLSREFSRHYYPDSDVCSSEPQVLDETELQSNPIIQTGYEELKSWNWIYGQTPQFTRRIEVKIDSQKNQIPVEVTYKNGVISGTKINLASYSSSLKQKISESFPIGKPIDF</sequence>
<dbReference type="UniPathway" id="UPA00537">
    <property type="reaction ID" value="UER00595"/>
</dbReference>
<accession>A0A2S4UXG7</accession>
<dbReference type="SUPFAM" id="SSF55681">
    <property type="entry name" value="Class II aaRS and biotin synthetases"/>
    <property type="match status" value="1"/>
</dbReference>
<feature type="domain" description="BPL/LPL catalytic" evidence="5">
    <location>
        <begin position="82"/>
        <end position="260"/>
    </location>
</feature>
<name>A0A2S4UXG7_9BASI</name>
<dbReference type="GO" id="GO:0017118">
    <property type="term" value="F:lipoyltransferase activity"/>
    <property type="evidence" value="ECO:0007669"/>
    <property type="project" value="TreeGrafter"/>
</dbReference>
<keyword evidence="7" id="KW-1185">Reference proteome</keyword>
<dbReference type="VEuPathDB" id="FungiDB:PSTT_12115"/>
<dbReference type="PANTHER" id="PTHR12561:SF3">
    <property type="entry name" value="LIPOYLTRANSFERASE 1, MITOCHONDRIAL"/>
    <property type="match status" value="1"/>
</dbReference>
<proteinExistence type="inferred from homology"/>
<comment type="similarity">
    <text evidence="3">Belongs to the LplA family.</text>
</comment>
<comment type="function">
    <text evidence="1">Catalyzes both the ATP-dependent activation of exogenously supplied lipoate to lipoyl-AMP and the transfer of the activated lipoyl onto the lipoyl domains of lipoate-dependent enzymes.</text>
</comment>
<reference evidence="6" key="1">
    <citation type="submission" date="2017-12" db="EMBL/GenBank/DDBJ databases">
        <title>Gene loss provides genomic basis for host adaptation in cereal stripe rust fungi.</title>
        <authorList>
            <person name="Xia C."/>
        </authorList>
    </citation>
    <scope>NUCLEOTIDE SEQUENCE [LARGE SCALE GENOMIC DNA]</scope>
    <source>
        <strain evidence="6">93-210</strain>
    </source>
</reference>
<dbReference type="InterPro" id="IPR004143">
    <property type="entry name" value="BPL_LPL_catalytic"/>
</dbReference>
<organism evidence="6 7">
    <name type="scientific">Puccinia striiformis</name>
    <dbReference type="NCBI Taxonomy" id="27350"/>
    <lineage>
        <taxon>Eukaryota</taxon>
        <taxon>Fungi</taxon>
        <taxon>Dikarya</taxon>
        <taxon>Basidiomycota</taxon>
        <taxon>Pucciniomycotina</taxon>
        <taxon>Pucciniomycetes</taxon>
        <taxon>Pucciniales</taxon>
        <taxon>Pucciniaceae</taxon>
        <taxon>Puccinia</taxon>
    </lineage>
</organism>
<dbReference type="PANTHER" id="PTHR12561">
    <property type="entry name" value="LIPOATE-PROTEIN LIGASE"/>
    <property type="match status" value="1"/>
</dbReference>
<dbReference type="Proteomes" id="UP000239156">
    <property type="component" value="Unassembled WGS sequence"/>
</dbReference>
<protein>
    <recommendedName>
        <fullName evidence="4">Putative lipoate-protein ligase A</fullName>
    </recommendedName>
</protein>
<evidence type="ECO:0000259" key="5">
    <source>
        <dbReference type="PROSITE" id="PS51733"/>
    </source>
</evidence>
<comment type="pathway">
    <text evidence="2">Protein modification; protein lipoylation via exogenous pathway; protein N(6)-(lipoyl)lysine from lipoate: step 2/2.</text>
</comment>
<evidence type="ECO:0000256" key="2">
    <source>
        <dbReference type="ARBA" id="ARBA00005085"/>
    </source>
</evidence>
<comment type="caution">
    <text evidence="6">The sequence shown here is derived from an EMBL/GenBank/DDBJ whole genome shotgun (WGS) entry which is preliminary data.</text>
</comment>
<dbReference type="GO" id="GO:0009249">
    <property type="term" value="P:protein lipoylation"/>
    <property type="evidence" value="ECO:0007669"/>
    <property type="project" value="InterPro"/>
</dbReference>
<dbReference type="AlphaFoldDB" id="A0A2S4UXG7"/>
<dbReference type="EMBL" id="PKSL01000150">
    <property type="protein sequence ID" value="POW01967.1"/>
    <property type="molecule type" value="Genomic_DNA"/>
</dbReference>
<dbReference type="VEuPathDB" id="FungiDB:PSHT_01364"/>
<evidence type="ECO:0000256" key="1">
    <source>
        <dbReference type="ARBA" id="ARBA00003253"/>
    </source>
</evidence>
<feature type="non-terminal residue" evidence="6">
    <location>
        <position position="1"/>
    </location>
</feature>
<dbReference type="CDD" id="cd16443">
    <property type="entry name" value="LplA"/>
    <property type="match status" value="1"/>
</dbReference>
<dbReference type="Gene3D" id="3.30.930.10">
    <property type="entry name" value="Bira Bifunctional Protein, Domain 2"/>
    <property type="match status" value="1"/>
</dbReference>
<dbReference type="InterPro" id="IPR045864">
    <property type="entry name" value="aa-tRNA-synth_II/BPL/LPL"/>
</dbReference>
<evidence type="ECO:0000256" key="3">
    <source>
        <dbReference type="ARBA" id="ARBA00008242"/>
    </source>
</evidence>
<dbReference type="Gene3D" id="3.30.390.50">
    <property type="entry name" value="CO dehydrogenase flavoprotein, C-terminal domain"/>
    <property type="match status" value="1"/>
</dbReference>
<evidence type="ECO:0000256" key="4">
    <source>
        <dbReference type="ARBA" id="ARBA00015925"/>
    </source>
</evidence>
<dbReference type="PROSITE" id="PS51733">
    <property type="entry name" value="BPL_LPL_CATALYTIC"/>
    <property type="match status" value="1"/>
</dbReference>